<protein>
    <submittedName>
        <fullName evidence="9">ABC transporter permease</fullName>
    </submittedName>
</protein>
<feature type="transmembrane region" description="Helical" evidence="7">
    <location>
        <begin position="136"/>
        <end position="162"/>
    </location>
</feature>
<dbReference type="InterPro" id="IPR045621">
    <property type="entry name" value="BPD_transp_1_N"/>
</dbReference>
<dbReference type="CDD" id="cd06261">
    <property type="entry name" value="TM_PBP2"/>
    <property type="match status" value="1"/>
</dbReference>
<evidence type="ECO:0000256" key="2">
    <source>
        <dbReference type="ARBA" id="ARBA00022448"/>
    </source>
</evidence>
<sequence length="329" mass="36874">MIAFIVRRILLLIPTLFFITIVTFLVIELPPGDYLDAYAANLAAGGDPVDQERLEALRKQFGLDKPAPLRYLQWLTNILRGNFGFSFEWNVPVENLIWERLALTFFISLSTILFTWIVGFLIGVYSAVNQYSIGDYIFTTLGFIGLGLPNFLIALVIMWYAFDQFGLRLSGLFSQEYRAAPWSLAKFLDMITHLWLPLIILGTAGTAEMIRTMRANLLDELNKPYVETARAKGLRERVLVRKYPVRVALNPFVSTVGWTLPNLISGATIVSVVLSLPTTGPMLLGALMTQDMYLAASFLLMLSVLTVVGTLISDLLLAVLDPRIRMEAQ</sequence>
<keyword evidence="6 7" id="KW-0472">Membrane</keyword>
<dbReference type="EMBL" id="VXMH01000004">
    <property type="protein sequence ID" value="MYC93421.1"/>
    <property type="molecule type" value="Genomic_DNA"/>
</dbReference>
<dbReference type="InterPro" id="IPR000515">
    <property type="entry name" value="MetI-like"/>
</dbReference>
<evidence type="ECO:0000256" key="5">
    <source>
        <dbReference type="ARBA" id="ARBA00022989"/>
    </source>
</evidence>
<keyword evidence="2 7" id="KW-0813">Transport</keyword>
<dbReference type="AlphaFoldDB" id="A0A6B1D104"/>
<reference evidence="9" key="1">
    <citation type="submission" date="2019-09" db="EMBL/GenBank/DDBJ databases">
        <title>Characterisation of the sponge microbiome using genome-centric metagenomics.</title>
        <authorList>
            <person name="Engelberts J.P."/>
            <person name="Robbins S.J."/>
            <person name="De Goeij J.M."/>
            <person name="Aranda M."/>
            <person name="Bell S.C."/>
            <person name="Webster N.S."/>
        </authorList>
    </citation>
    <scope>NUCLEOTIDE SEQUENCE</scope>
    <source>
        <strain evidence="9">SB0661_bin_32</strain>
    </source>
</reference>
<feature type="transmembrane region" description="Helical" evidence="7">
    <location>
        <begin position="247"/>
        <end position="274"/>
    </location>
</feature>
<feature type="domain" description="ABC transmembrane type-1" evidence="8">
    <location>
        <begin position="101"/>
        <end position="317"/>
    </location>
</feature>
<comment type="similarity">
    <text evidence="7">Belongs to the binding-protein-dependent transport system permease family.</text>
</comment>
<gene>
    <name evidence="9" type="ORF">F4X14_00490</name>
</gene>
<evidence type="ECO:0000259" key="8">
    <source>
        <dbReference type="PROSITE" id="PS50928"/>
    </source>
</evidence>
<feature type="transmembrane region" description="Helical" evidence="7">
    <location>
        <begin position="101"/>
        <end position="124"/>
    </location>
</feature>
<evidence type="ECO:0000256" key="3">
    <source>
        <dbReference type="ARBA" id="ARBA00022475"/>
    </source>
</evidence>
<comment type="caution">
    <text evidence="9">The sequence shown here is derived from an EMBL/GenBank/DDBJ whole genome shotgun (WGS) entry which is preliminary data.</text>
</comment>
<keyword evidence="3" id="KW-1003">Cell membrane</keyword>
<dbReference type="SUPFAM" id="SSF161098">
    <property type="entry name" value="MetI-like"/>
    <property type="match status" value="1"/>
</dbReference>
<dbReference type="PANTHER" id="PTHR30465">
    <property type="entry name" value="INNER MEMBRANE ABC TRANSPORTER"/>
    <property type="match status" value="1"/>
</dbReference>
<dbReference type="GO" id="GO:0005886">
    <property type="term" value="C:plasma membrane"/>
    <property type="evidence" value="ECO:0007669"/>
    <property type="project" value="UniProtKB-SubCell"/>
</dbReference>
<organism evidence="9">
    <name type="scientific">Caldilineaceae bacterium SB0661_bin_32</name>
    <dbReference type="NCBI Taxonomy" id="2605255"/>
    <lineage>
        <taxon>Bacteria</taxon>
        <taxon>Bacillati</taxon>
        <taxon>Chloroflexota</taxon>
        <taxon>Caldilineae</taxon>
        <taxon>Caldilineales</taxon>
        <taxon>Caldilineaceae</taxon>
    </lineage>
</organism>
<keyword evidence="5 7" id="KW-1133">Transmembrane helix</keyword>
<proteinExistence type="inferred from homology"/>
<dbReference type="Gene3D" id="1.10.3720.10">
    <property type="entry name" value="MetI-like"/>
    <property type="match status" value="1"/>
</dbReference>
<dbReference type="Pfam" id="PF19300">
    <property type="entry name" value="BPD_transp_1_N"/>
    <property type="match status" value="1"/>
</dbReference>
<name>A0A6B1D104_9CHLR</name>
<evidence type="ECO:0000313" key="9">
    <source>
        <dbReference type="EMBL" id="MYC93421.1"/>
    </source>
</evidence>
<dbReference type="InterPro" id="IPR035906">
    <property type="entry name" value="MetI-like_sf"/>
</dbReference>
<comment type="subcellular location">
    <subcellularLocation>
        <location evidence="1 7">Cell membrane</location>
        <topology evidence="1 7">Multi-pass membrane protein</topology>
    </subcellularLocation>
</comment>
<feature type="transmembrane region" description="Helical" evidence="7">
    <location>
        <begin position="9"/>
        <end position="27"/>
    </location>
</feature>
<accession>A0A6B1D104</accession>
<keyword evidence="4 7" id="KW-0812">Transmembrane</keyword>
<dbReference type="Pfam" id="PF00528">
    <property type="entry name" value="BPD_transp_1"/>
    <property type="match status" value="1"/>
</dbReference>
<feature type="transmembrane region" description="Helical" evidence="7">
    <location>
        <begin position="182"/>
        <end position="204"/>
    </location>
</feature>
<evidence type="ECO:0000256" key="1">
    <source>
        <dbReference type="ARBA" id="ARBA00004651"/>
    </source>
</evidence>
<evidence type="ECO:0000256" key="6">
    <source>
        <dbReference type="ARBA" id="ARBA00023136"/>
    </source>
</evidence>
<dbReference type="PROSITE" id="PS50928">
    <property type="entry name" value="ABC_TM1"/>
    <property type="match status" value="1"/>
</dbReference>
<dbReference type="PANTHER" id="PTHR30465:SF43">
    <property type="entry name" value="OLIGOPEPTIDE ABC TRANSPORTER, PERMEASE PROTEIN"/>
    <property type="match status" value="1"/>
</dbReference>
<evidence type="ECO:0000256" key="7">
    <source>
        <dbReference type="RuleBase" id="RU363032"/>
    </source>
</evidence>
<evidence type="ECO:0000256" key="4">
    <source>
        <dbReference type="ARBA" id="ARBA00022692"/>
    </source>
</evidence>
<dbReference type="GO" id="GO:0055085">
    <property type="term" value="P:transmembrane transport"/>
    <property type="evidence" value="ECO:0007669"/>
    <property type="project" value="InterPro"/>
</dbReference>
<feature type="transmembrane region" description="Helical" evidence="7">
    <location>
        <begin position="294"/>
        <end position="320"/>
    </location>
</feature>